<organism evidence="2 3">
    <name type="scientific">Pleurodeles waltl</name>
    <name type="common">Iberian ribbed newt</name>
    <dbReference type="NCBI Taxonomy" id="8319"/>
    <lineage>
        <taxon>Eukaryota</taxon>
        <taxon>Metazoa</taxon>
        <taxon>Chordata</taxon>
        <taxon>Craniata</taxon>
        <taxon>Vertebrata</taxon>
        <taxon>Euteleostomi</taxon>
        <taxon>Amphibia</taxon>
        <taxon>Batrachia</taxon>
        <taxon>Caudata</taxon>
        <taxon>Salamandroidea</taxon>
        <taxon>Salamandridae</taxon>
        <taxon>Pleurodelinae</taxon>
        <taxon>Pleurodeles</taxon>
    </lineage>
</organism>
<reference evidence="2" key="1">
    <citation type="journal article" date="2022" name="bioRxiv">
        <title>Sequencing and chromosome-scale assembly of the giantPleurodeles waltlgenome.</title>
        <authorList>
            <person name="Brown T."/>
            <person name="Elewa A."/>
            <person name="Iarovenko S."/>
            <person name="Subramanian E."/>
            <person name="Araus A.J."/>
            <person name="Petzold A."/>
            <person name="Susuki M."/>
            <person name="Suzuki K.-i.T."/>
            <person name="Hayashi T."/>
            <person name="Toyoda A."/>
            <person name="Oliveira C."/>
            <person name="Osipova E."/>
            <person name="Leigh N.D."/>
            <person name="Simon A."/>
            <person name="Yun M.H."/>
        </authorList>
    </citation>
    <scope>NUCLEOTIDE SEQUENCE</scope>
    <source>
        <strain evidence="2">20211129_DDA</strain>
        <tissue evidence="2">Liver</tissue>
    </source>
</reference>
<dbReference type="EMBL" id="JANPWB010000009">
    <property type="protein sequence ID" value="KAJ1150341.1"/>
    <property type="molecule type" value="Genomic_DNA"/>
</dbReference>
<dbReference type="AlphaFoldDB" id="A0AAV7RFY9"/>
<evidence type="ECO:0000256" key="1">
    <source>
        <dbReference type="SAM" id="MobiDB-lite"/>
    </source>
</evidence>
<comment type="caution">
    <text evidence="2">The sequence shown here is derived from an EMBL/GenBank/DDBJ whole genome shotgun (WGS) entry which is preliminary data.</text>
</comment>
<dbReference type="Proteomes" id="UP001066276">
    <property type="component" value="Chromosome 5"/>
</dbReference>
<proteinExistence type="predicted"/>
<gene>
    <name evidence="2" type="ORF">NDU88_003135</name>
</gene>
<name>A0AAV7RFY9_PLEWA</name>
<feature type="region of interest" description="Disordered" evidence="1">
    <location>
        <begin position="77"/>
        <end position="100"/>
    </location>
</feature>
<protein>
    <submittedName>
        <fullName evidence="2">Uncharacterized protein</fullName>
    </submittedName>
</protein>
<accession>A0AAV7RFY9</accession>
<evidence type="ECO:0000313" key="3">
    <source>
        <dbReference type="Proteomes" id="UP001066276"/>
    </source>
</evidence>
<keyword evidence="3" id="KW-1185">Reference proteome</keyword>
<evidence type="ECO:0000313" key="2">
    <source>
        <dbReference type="EMBL" id="KAJ1150341.1"/>
    </source>
</evidence>
<sequence length="110" mass="11296">MQPGEVAGRVKPRDRSDGTEQVALVSGLLGLHGSHWRQGPPMTRAPQATQLCDATRPEVPRASVQVCQPGQPAFGLPSAATHGAPTGPLSAPSAEPLPPGKVKYCGLTGV</sequence>